<keyword evidence="17" id="KW-1185">Reference proteome</keyword>
<keyword evidence="13" id="KW-0732">Signal</keyword>
<evidence type="ECO:0000256" key="2">
    <source>
        <dbReference type="ARBA" id="ARBA00022448"/>
    </source>
</evidence>
<keyword evidence="4" id="KW-0410">Iron transport</keyword>
<keyword evidence="9 11" id="KW-0472">Membrane</keyword>
<name>A0ABZ0XU02_9BURK</name>
<dbReference type="Pfam" id="PF00593">
    <property type="entry name" value="TonB_dep_Rec_b-barrel"/>
    <property type="match status" value="1"/>
</dbReference>
<evidence type="ECO:0000256" key="6">
    <source>
        <dbReference type="ARBA" id="ARBA00023004"/>
    </source>
</evidence>
<sequence>MHNPKLTSIAKALLAAGVISTAATATTAMADEARPKPEGGIAEVIITAQKIAQPASKTPLALSVLSGEDLKNAGTVDPRALAESLPGVEIAQESGMLQVSIRGVTSLDMTEKGDPSAAFHVDGAYVPRYEAQAAAFFDLDRIEVLRGPQGTLYGRNATAGAINLITNKPTRKLEGKVGVELGNYGTRRYDAVLNVPLGDTWAMRAALNGNKHDTYLLPGPNTIPLESQDDKSARVHLLGKFTPTTSLLLTAERNEIGGGAASPVPITNFFTGTLVGTLPFTAPGRGNHIQNPVYVDRGTDTQRTAAWPFKQDAGSHRDNRADSLRGEFKTSLGATELTYQLAQMKLKLDQLNNGVYFGFPFTTLNVGDSKAISHELRLNSTGDGPLRWVVGAYKFDEDIFRRAAYTTYVTAPFGSFNIVLPFLATLNNKSQAVFGQATYALRPDTRLTVGVRHTKDRKSGYDPLSGEAAVPPATTSSKAYAEDVRFSNTSFKVGVDHDLRANLMLYANVSTGYKAGGFNAEADTGVYRPETLRSYEAGLKGRFFENNMQLSANVFHYNYKDQQLTVTTCRTNDPATCHSFTTNAANSTVNGVEIEGKLRVGQDGMLRANWAATDAKFKRYIVSPTIDFSGQKLDRAPTSTIGLGYTHKFSLESGGEIAATIGTRHSTSYYISDPTENIRYRQPSYHKSDASIGYESAAGNWNVQLFVKNIEDMVKIESRVPGSFFISDPRTYGIRAAYNF</sequence>
<evidence type="ECO:0000256" key="4">
    <source>
        <dbReference type="ARBA" id="ARBA00022496"/>
    </source>
</evidence>
<dbReference type="InterPro" id="IPR000531">
    <property type="entry name" value="Beta-barrel_TonB"/>
</dbReference>
<evidence type="ECO:0000313" key="17">
    <source>
        <dbReference type="Proteomes" id="UP001326110"/>
    </source>
</evidence>
<evidence type="ECO:0000256" key="8">
    <source>
        <dbReference type="ARBA" id="ARBA00023077"/>
    </source>
</evidence>
<accession>A0ABZ0XU02</accession>
<evidence type="ECO:0000256" key="1">
    <source>
        <dbReference type="ARBA" id="ARBA00004571"/>
    </source>
</evidence>
<organism evidence="16 17">
    <name type="scientific">Duganella zoogloeoides</name>
    <dbReference type="NCBI Taxonomy" id="75659"/>
    <lineage>
        <taxon>Bacteria</taxon>
        <taxon>Pseudomonadati</taxon>
        <taxon>Pseudomonadota</taxon>
        <taxon>Betaproteobacteria</taxon>
        <taxon>Burkholderiales</taxon>
        <taxon>Oxalobacteraceae</taxon>
        <taxon>Telluria group</taxon>
        <taxon>Duganella</taxon>
    </lineage>
</organism>
<dbReference type="GeneID" id="43161960"/>
<evidence type="ECO:0000259" key="15">
    <source>
        <dbReference type="Pfam" id="PF07715"/>
    </source>
</evidence>
<keyword evidence="7" id="KW-0406">Ion transport</keyword>
<feature type="signal peptide" evidence="13">
    <location>
        <begin position="1"/>
        <end position="30"/>
    </location>
</feature>
<keyword evidence="5 11" id="KW-0812">Transmembrane</keyword>
<dbReference type="InterPro" id="IPR039426">
    <property type="entry name" value="TonB-dep_rcpt-like"/>
</dbReference>
<feature type="domain" description="TonB-dependent receptor-like beta-barrel" evidence="14">
    <location>
        <begin position="286"/>
        <end position="710"/>
    </location>
</feature>
<keyword evidence="3 11" id="KW-1134">Transmembrane beta strand</keyword>
<dbReference type="PANTHER" id="PTHR32552:SF81">
    <property type="entry name" value="TONB-DEPENDENT OUTER MEMBRANE RECEPTOR"/>
    <property type="match status" value="1"/>
</dbReference>
<evidence type="ECO:0000256" key="12">
    <source>
        <dbReference type="RuleBase" id="RU003357"/>
    </source>
</evidence>
<evidence type="ECO:0000259" key="14">
    <source>
        <dbReference type="Pfam" id="PF00593"/>
    </source>
</evidence>
<dbReference type="RefSeq" id="WP_019920055.1">
    <property type="nucleotide sequence ID" value="NZ_CP140152.1"/>
</dbReference>
<protein>
    <submittedName>
        <fullName evidence="16">TonB-dependent receptor</fullName>
    </submittedName>
</protein>
<keyword evidence="2 11" id="KW-0813">Transport</keyword>
<evidence type="ECO:0000256" key="3">
    <source>
        <dbReference type="ARBA" id="ARBA00022452"/>
    </source>
</evidence>
<proteinExistence type="inferred from homology"/>
<dbReference type="Gene3D" id="2.40.170.20">
    <property type="entry name" value="TonB-dependent receptor, beta-barrel domain"/>
    <property type="match status" value="1"/>
</dbReference>
<evidence type="ECO:0000256" key="7">
    <source>
        <dbReference type="ARBA" id="ARBA00023065"/>
    </source>
</evidence>
<keyword evidence="8 12" id="KW-0798">TonB box</keyword>
<dbReference type="InterPro" id="IPR036942">
    <property type="entry name" value="Beta-barrel_TonB_sf"/>
</dbReference>
<keyword evidence="16" id="KW-0675">Receptor</keyword>
<evidence type="ECO:0000256" key="9">
    <source>
        <dbReference type="ARBA" id="ARBA00023136"/>
    </source>
</evidence>
<comment type="similarity">
    <text evidence="11 12">Belongs to the TonB-dependent receptor family.</text>
</comment>
<dbReference type="Pfam" id="PF07715">
    <property type="entry name" value="Plug"/>
    <property type="match status" value="1"/>
</dbReference>
<keyword evidence="10 11" id="KW-0998">Cell outer membrane</keyword>
<evidence type="ECO:0000256" key="10">
    <source>
        <dbReference type="ARBA" id="ARBA00023237"/>
    </source>
</evidence>
<feature type="domain" description="TonB-dependent receptor plug" evidence="15">
    <location>
        <begin position="55"/>
        <end position="161"/>
    </location>
</feature>
<evidence type="ECO:0000256" key="11">
    <source>
        <dbReference type="PROSITE-ProRule" id="PRU01360"/>
    </source>
</evidence>
<evidence type="ECO:0000256" key="5">
    <source>
        <dbReference type="ARBA" id="ARBA00022692"/>
    </source>
</evidence>
<dbReference type="EMBL" id="CP140152">
    <property type="protein sequence ID" value="WQH02630.1"/>
    <property type="molecule type" value="Genomic_DNA"/>
</dbReference>
<gene>
    <name evidence="16" type="ORF">SR858_16265</name>
</gene>
<evidence type="ECO:0000313" key="16">
    <source>
        <dbReference type="EMBL" id="WQH02630.1"/>
    </source>
</evidence>
<dbReference type="CDD" id="cd01347">
    <property type="entry name" value="ligand_gated_channel"/>
    <property type="match status" value="1"/>
</dbReference>
<dbReference type="SUPFAM" id="SSF56935">
    <property type="entry name" value="Porins"/>
    <property type="match status" value="1"/>
</dbReference>
<evidence type="ECO:0000256" key="13">
    <source>
        <dbReference type="SAM" id="SignalP"/>
    </source>
</evidence>
<dbReference type="PROSITE" id="PS52016">
    <property type="entry name" value="TONB_DEPENDENT_REC_3"/>
    <property type="match status" value="1"/>
</dbReference>
<dbReference type="InterPro" id="IPR012910">
    <property type="entry name" value="Plug_dom"/>
</dbReference>
<feature type="chain" id="PRO_5046684677" evidence="13">
    <location>
        <begin position="31"/>
        <end position="740"/>
    </location>
</feature>
<dbReference type="Proteomes" id="UP001326110">
    <property type="component" value="Chromosome"/>
</dbReference>
<dbReference type="PANTHER" id="PTHR32552">
    <property type="entry name" value="FERRICHROME IRON RECEPTOR-RELATED"/>
    <property type="match status" value="1"/>
</dbReference>
<comment type="subcellular location">
    <subcellularLocation>
        <location evidence="1 11">Cell outer membrane</location>
        <topology evidence="1 11">Multi-pass membrane protein</topology>
    </subcellularLocation>
</comment>
<reference evidence="16 17" key="1">
    <citation type="submission" date="2023-11" db="EMBL/GenBank/DDBJ databases">
        <title>MicrobeMod: A computational toolkit for identifying prokaryotic methylation and restriction-modification with nanopore sequencing.</title>
        <authorList>
            <person name="Crits-Christoph A."/>
            <person name="Kang S.C."/>
            <person name="Lee H."/>
            <person name="Ostrov N."/>
        </authorList>
    </citation>
    <scope>NUCLEOTIDE SEQUENCE [LARGE SCALE GENOMIC DNA]</scope>
    <source>
        <strain evidence="16 17">ATCC 25935</strain>
    </source>
</reference>
<keyword evidence="6" id="KW-0408">Iron</keyword>